<keyword evidence="1" id="KW-0732">Signal</keyword>
<dbReference type="GeneID" id="65083096"/>
<proteinExistence type="predicted"/>
<evidence type="ECO:0000313" key="2">
    <source>
        <dbReference type="EMBL" id="CVL06201.1"/>
    </source>
</evidence>
<dbReference type="RefSeq" id="XP_041689769.1">
    <property type="nucleotide sequence ID" value="XM_041824272.1"/>
</dbReference>
<feature type="signal peptide" evidence="1">
    <location>
        <begin position="1"/>
        <end position="23"/>
    </location>
</feature>
<accession>A0A1L7UFA1</accession>
<protein>
    <submittedName>
        <fullName evidence="2">Uncharacterized protein</fullName>
    </submittedName>
</protein>
<dbReference type="EMBL" id="FCQH01000017">
    <property type="protein sequence ID" value="CVL06201.1"/>
    <property type="molecule type" value="Genomic_DNA"/>
</dbReference>
<sequence length="97" mass="10113">MNPKYLLFLPLGLVCANPLVARGKNNGCPSANGGCSGTCIHTGNGDFCRTQSKDATFDFLCGRVTNSNGLSPTDCGGKSGAYCTAYGDAETFCPYWA</sequence>
<feature type="chain" id="PRO_5012205481" evidence="1">
    <location>
        <begin position="24"/>
        <end position="97"/>
    </location>
</feature>
<evidence type="ECO:0000256" key="1">
    <source>
        <dbReference type="SAM" id="SignalP"/>
    </source>
</evidence>
<reference evidence="3" key="1">
    <citation type="journal article" date="2016" name="Genome Biol. Evol.">
        <title>Comparative 'omics' of the Fusarium fujikuroi species complex highlights differences in genetic potential and metabolite synthesis.</title>
        <authorList>
            <person name="Niehaus E.-M."/>
            <person name="Muensterkoetter M."/>
            <person name="Proctor R.H."/>
            <person name="Brown D.W."/>
            <person name="Sharon A."/>
            <person name="Idan Y."/>
            <person name="Oren-Young L."/>
            <person name="Sieber C.M."/>
            <person name="Novak O."/>
            <person name="Pencik A."/>
            <person name="Tarkowska D."/>
            <person name="Hromadova K."/>
            <person name="Freeman S."/>
            <person name="Maymon M."/>
            <person name="Elazar M."/>
            <person name="Youssef S.A."/>
            <person name="El-Shabrawy E.S.M."/>
            <person name="Shalaby A.B.A."/>
            <person name="Houterman P."/>
            <person name="Brock N.L."/>
            <person name="Burkhardt I."/>
            <person name="Tsavkelova E.A."/>
            <person name="Dickschat J.S."/>
            <person name="Galuszka P."/>
            <person name="Gueldener U."/>
            <person name="Tudzynski B."/>
        </authorList>
    </citation>
    <scope>NUCLEOTIDE SEQUENCE [LARGE SCALE GENOMIC DNA]</scope>
    <source>
        <strain evidence="3">MRC7560</strain>
    </source>
</reference>
<dbReference type="VEuPathDB" id="FungiDB:FMAN_03825"/>
<name>A0A1L7UFA1_FUSMA</name>
<organism evidence="2 3">
    <name type="scientific">Fusarium mangiferae</name>
    <name type="common">Mango malformation disease fungus</name>
    <dbReference type="NCBI Taxonomy" id="192010"/>
    <lineage>
        <taxon>Eukaryota</taxon>
        <taxon>Fungi</taxon>
        <taxon>Dikarya</taxon>
        <taxon>Ascomycota</taxon>
        <taxon>Pezizomycotina</taxon>
        <taxon>Sordariomycetes</taxon>
        <taxon>Hypocreomycetidae</taxon>
        <taxon>Hypocreales</taxon>
        <taxon>Nectriaceae</taxon>
        <taxon>Fusarium</taxon>
        <taxon>Fusarium fujikuroi species complex</taxon>
    </lineage>
</organism>
<comment type="caution">
    <text evidence="2">The sequence shown here is derived from an EMBL/GenBank/DDBJ whole genome shotgun (WGS) entry which is preliminary data.</text>
</comment>
<dbReference type="AlphaFoldDB" id="A0A1L7UFA1"/>
<evidence type="ECO:0000313" key="3">
    <source>
        <dbReference type="Proteomes" id="UP000184255"/>
    </source>
</evidence>
<dbReference type="Proteomes" id="UP000184255">
    <property type="component" value="Unassembled WGS sequence"/>
</dbReference>
<gene>
    <name evidence="2" type="ORF">FMAN_03825</name>
</gene>
<keyword evidence="3" id="KW-1185">Reference proteome</keyword>